<organism evidence="4">
    <name type="scientific">Paulinella chromatophora</name>
    <dbReference type="NCBI Taxonomy" id="39717"/>
    <lineage>
        <taxon>Eukaryota</taxon>
        <taxon>Sar</taxon>
        <taxon>Rhizaria</taxon>
        <taxon>Cercozoa</taxon>
        <taxon>Imbricatea</taxon>
        <taxon>Silicofilosea</taxon>
        <taxon>Euglyphida</taxon>
        <taxon>Paulinellidae</taxon>
        <taxon>Paulinella</taxon>
    </lineage>
</organism>
<evidence type="ECO:0000259" key="3">
    <source>
        <dbReference type="PROSITE" id="PS51747"/>
    </source>
</evidence>
<evidence type="ECO:0000256" key="2">
    <source>
        <dbReference type="ARBA" id="ARBA00022833"/>
    </source>
</evidence>
<dbReference type="GO" id="GO:0052717">
    <property type="term" value="F:tRNA-specific adenosine-34 deaminase activity"/>
    <property type="evidence" value="ECO:0007669"/>
    <property type="project" value="UniProtKB-EC"/>
</dbReference>
<dbReference type="SUPFAM" id="SSF53927">
    <property type="entry name" value="Cytidine deaminase-like"/>
    <property type="match status" value="1"/>
</dbReference>
<keyword evidence="2" id="KW-0862">Zinc</keyword>
<dbReference type="GeneID" id="6481275"/>
<keyword evidence="1" id="KW-0479">Metal-binding</keyword>
<dbReference type="PANTHER" id="PTHR11079:SF179">
    <property type="entry name" value="TRNA(ADENINE(34)) DEAMINASE, CHLOROPLASTIC"/>
    <property type="match status" value="1"/>
</dbReference>
<protein>
    <submittedName>
        <fullName evidence="4">Cytidine/deoxycytidylate deaminase family protein</fullName>
    </submittedName>
</protein>
<sequence>MNELSLDTYRYWMSRLLRCVSRMKTDCDVPIAAVILNGAGQCVGWGRNSREKNQDPMGHAELIALRQAAVLRGSWRFDDCTLIVTLEPCPMCAGALVQARMKFVVYGSYDYKRGALGGTVDLSNHASAHHYMKTKGGLEGTLASEVLETWFRRRRIS</sequence>
<reference evidence="4" key="1">
    <citation type="submission" date="2007-08" db="EMBL/GenBank/DDBJ databases">
        <authorList>
            <person name="Gloeckner G."/>
            <person name="Nowack E."/>
            <person name="Melkonian M."/>
        </authorList>
    </citation>
    <scope>NUCLEOTIDE SEQUENCE</scope>
</reference>
<dbReference type="GO" id="GO:0008270">
    <property type="term" value="F:zinc ion binding"/>
    <property type="evidence" value="ECO:0007669"/>
    <property type="project" value="InterPro"/>
</dbReference>
<dbReference type="EMBL" id="CP000815">
    <property type="protein sequence ID" value="ACB42699.1"/>
    <property type="molecule type" value="Genomic_DNA"/>
</dbReference>
<dbReference type="InterPro" id="IPR002125">
    <property type="entry name" value="CMP_dCMP_dom"/>
</dbReference>
<gene>
    <name evidence="4" type="ordered locus">PCC_0250</name>
</gene>
<dbReference type="Pfam" id="PF00383">
    <property type="entry name" value="dCMP_cyt_deam_1"/>
    <property type="match status" value="1"/>
</dbReference>
<dbReference type="AlphaFoldDB" id="B1X430"/>
<dbReference type="GO" id="GO:0002100">
    <property type="term" value="P:tRNA wobble adenosine to inosine editing"/>
    <property type="evidence" value="ECO:0007669"/>
    <property type="project" value="InterPro"/>
</dbReference>
<evidence type="ECO:0000256" key="1">
    <source>
        <dbReference type="ARBA" id="ARBA00022723"/>
    </source>
</evidence>
<dbReference type="PANTHER" id="PTHR11079">
    <property type="entry name" value="CYTOSINE DEAMINASE FAMILY MEMBER"/>
    <property type="match status" value="1"/>
</dbReference>
<geneLocation type="organellar chromatophore" evidence="4"/>
<reference evidence="4" key="2">
    <citation type="journal article" date="2008" name="Curr. Biol.">
        <title>Chromatophore genome sequence of Paulinella sheds light on acquisition of photosynthesis by eukaryotes.</title>
        <authorList>
            <person name="Nowack E.C.M."/>
            <person name="Melkonian M."/>
            <person name="Gloeckner G."/>
        </authorList>
    </citation>
    <scope>NUCLEOTIDE SEQUENCE [LARGE SCALE GENOMIC DNA]</scope>
</reference>
<dbReference type="Gene3D" id="3.40.140.10">
    <property type="entry name" value="Cytidine Deaminase, domain 2"/>
    <property type="match status" value="1"/>
</dbReference>
<proteinExistence type="predicted"/>
<dbReference type="InterPro" id="IPR016192">
    <property type="entry name" value="APOBEC/CMP_deaminase_Zn-bd"/>
</dbReference>
<dbReference type="PROSITE" id="PS51747">
    <property type="entry name" value="CYT_DCMP_DEAMINASES_2"/>
    <property type="match status" value="1"/>
</dbReference>
<dbReference type="PROSITE" id="PS00903">
    <property type="entry name" value="CYT_DCMP_DEAMINASES_1"/>
    <property type="match status" value="1"/>
</dbReference>
<dbReference type="InterPro" id="IPR016193">
    <property type="entry name" value="Cytidine_deaminase-like"/>
</dbReference>
<dbReference type="RefSeq" id="YP_002048909.1">
    <property type="nucleotide sequence ID" value="NC_011087.1"/>
</dbReference>
<dbReference type="CDD" id="cd01285">
    <property type="entry name" value="nucleoside_deaminase"/>
    <property type="match status" value="1"/>
</dbReference>
<feature type="domain" description="CMP/dCMP-type deaminase" evidence="3">
    <location>
        <begin position="7"/>
        <end position="119"/>
    </location>
</feature>
<evidence type="ECO:0000313" key="4">
    <source>
        <dbReference type="EMBL" id="ACB42699.1"/>
    </source>
</evidence>
<name>B1X430_PAUCH</name>
<keyword evidence="4" id="KW-0934">Plastid</keyword>
<accession>B1X430</accession>